<dbReference type="AlphaFoldDB" id="Q7RG84"/>
<accession>Q7RG84</accession>
<sequence length="32" mass="4004">YLSFRRAIIKTEDINIFLFYIQTYFKFIIKVV</sequence>
<name>Q7RG84_PLAYO</name>
<comment type="caution">
    <text evidence="1">The sequence shown here is derived from an EMBL/GenBank/DDBJ whole genome shotgun (WGS) entry which is preliminary data.</text>
</comment>
<dbReference type="InParanoid" id="Q7RG84"/>
<feature type="non-terminal residue" evidence="1">
    <location>
        <position position="1"/>
    </location>
</feature>
<dbReference type="PaxDb" id="73239-Q7RG84"/>
<keyword evidence="2" id="KW-1185">Reference proteome</keyword>
<dbReference type="Proteomes" id="UP000008553">
    <property type="component" value="Unassembled WGS sequence"/>
</dbReference>
<dbReference type="EMBL" id="AABL01001360">
    <property type="protein sequence ID" value="EAA16328.1"/>
    <property type="molecule type" value="Genomic_DNA"/>
</dbReference>
<evidence type="ECO:0000313" key="1">
    <source>
        <dbReference type="EMBL" id="EAA16328.1"/>
    </source>
</evidence>
<reference evidence="1 2" key="1">
    <citation type="journal article" date="2002" name="Nature">
        <title>Genome sequence and comparative analysis of the model rodent malaria parasite Plasmodium yoelii yoelii.</title>
        <authorList>
            <person name="Carlton J.M."/>
            <person name="Angiuoli S.V."/>
            <person name="Suh B.B."/>
            <person name="Kooij T.W."/>
            <person name="Pertea M."/>
            <person name="Silva J.C."/>
            <person name="Ermolaeva M.D."/>
            <person name="Allen J.E."/>
            <person name="Selengut J.D."/>
            <person name="Koo H.L."/>
            <person name="Peterson J.D."/>
            <person name="Pop M."/>
            <person name="Kosack D.S."/>
            <person name="Shumway M.F."/>
            <person name="Bidwell S.L."/>
            <person name="Shallom S.J."/>
            <person name="van Aken S.E."/>
            <person name="Riedmuller S.B."/>
            <person name="Feldblyum T.V."/>
            <person name="Cho J.K."/>
            <person name="Quackenbush J."/>
            <person name="Sedegah M."/>
            <person name="Shoaibi A."/>
            <person name="Cummings L.M."/>
            <person name="Florens L."/>
            <person name="Yates J.R."/>
            <person name="Raine J.D."/>
            <person name="Sinden R.E."/>
            <person name="Harris M.A."/>
            <person name="Cunningham D.A."/>
            <person name="Preiser P.R."/>
            <person name="Bergman L.W."/>
            <person name="Vaidya A.B."/>
            <person name="van Lin L.H."/>
            <person name="Janse C.J."/>
            <person name="Waters A.P."/>
            <person name="Smith H.O."/>
            <person name="White O.R."/>
            <person name="Salzberg S.L."/>
            <person name="Venter J.C."/>
            <person name="Fraser C.M."/>
            <person name="Hoffman S.L."/>
            <person name="Gardner M.J."/>
            <person name="Carucci D.J."/>
        </authorList>
    </citation>
    <scope>NUCLEOTIDE SEQUENCE [LARGE SCALE GENOMIC DNA]</scope>
    <source>
        <strain evidence="1 2">17XNL</strain>
    </source>
</reference>
<protein>
    <submittedName>
        <fullName evidence="1">Uncharacterized protein</fullName>
    </submittedName>
</protein>
<evidence type="ECO:0000313" key="2">
    <source>
        <dbReference type="Proteomes" id="UP000008553"/>
    </source>
</evidence>
<gene>
    <name evidence="1" type="ORF">PY04463</name>
</gene>
<proteinExistence type="predicted"/>
<organism evidence="1 2">
    <name type="scientific">Plasmodium yoelii yoelii</name>
    <dbReference type="NCBI Taxonomy" id="73239"/>
    <lineage>
        <taxon>Eukaryota</taxon>
        <taxon>Sar</taxon>
        <taxon>Alveolata</taxon>
        <taxon>Apicomplexa</taxon>
        <taxon>Aconoidasida</taxon>
        <taxon>Haemosporida</taxon>
        <taxon>Plasmodiidae</taxon>
        <taxon>Plasmodium</taxon>
        <taxon>Plasmodium (Vinckeia)</taxon>
    </lineage>
</organism>